<protein>
    <submittedName>
        <fullName evidence="2">Uncharacterized protein</fullName>
    </submittedName>
</protein>
<sequence>MRLEIGYKWMHYVLFNFASCSSMFDKLSALPLDAVAEIRHVRVCDIPHEKSLILLDQPVFTVLKQLPCLQLDRLTVLGGDDARGAYRTIEYLVVDGSGWKELHYISKNSAVLSESIRPSTDHTLLRLQPSRWQQKLEDRDGALAKPLVTIYKSTKPGSVGLVVHPETRHILEQSTTEDHHPNDDEHDRDEEHERHDELDKEIHIVVKRGTGVFYKQRMVYQRDKPFPLEDMPARFEVQRKDDIYTHPYEYDWSYCPSSRYSRLFLEGITFPTHVYAQPSADTNFLITTPESNG</sequence>
<comment type="caution">
    <text evidence="2">The sequence shown here is derived from an EMBL/GenBank/DDBJ whole genome shotgun (WGS) entry which is preliminary data.</text>
</comment>
<dbReference type="OrthoDB" id="72726at2759"/>
<gene>
    <name evidence="2" type="ORF">E0Z10_g2956</name>
</gene>
<evidence type="ECO:0000313" key="2">
    <source>
        <dbReference type="EMBL" id="TGJ85810.1"/>
    </source>
</evidence>
<name>A0A4Z0Z2M3_9PEZI</name>
<accession>A0A4Z0Z2M3</accession>
<evidence type="ECO:0000256" key="1">
    <source>
        <dbReference type="SAM" id="MobiDB-lite"/>
    </source>
</evidence>
<proteinExistence type="predicted"/>
<reference evidence="2 3" key="1">
    <citation type="submission" date="2019-03" db="EMBL/GenBank/DDBJ databases">
        <title>Draft genome sequence of Xylaria hypoxylon DSM 108379, a ubiquitous saprotrophic-parasitic fungi on hardwood.</title>
        <authorList>
            <person name="Buettner E."/>
            <person name="Leonhardt S."/>
            <person name="Gebauer A.M."/>
            <person name="Liers C."/>
            <person name="Hofrichter M."/>
            <person name="Kellner H."/>
        </authorList>
    </citation>
    <scope>NUCLEOTIDE SEQUENCE [LARGE SCALE GENOMIC DNA]</scope>
    <source>
        <strain evidence="2 3">DSM 108379</strain>
    </source>
</reference>
<evidence type="ECO:0000313" key="3">
    <source>
        <dbReference type="Proteomes" id="UP000297716"/>
    </source>
</evidence>
<organism evidence="2 3">
    <name type="scientific">Xylaria hypoxylon</name>
    <dbReference type="NCBI Taxonomy" id="37992"/>
    <lineage>
        <taxon>Eukaryota</taxon>
        <taxon>Fungi</taxon>
        <taxon>Dikarya</taxon>
        <taxon>Ascomycota</taxon>
        <taxon>Pezizomycotina</taxon>
        <taxon>Sordariomycetes</taxon>
        <taxon>Xylariomycetidae</taxon>
        <taxon>Xylariales</taxon>
        <taxon>Xylariaceae</taxon>
        <taxon>Xylaria</taxon>
    </lineage>
</organism>
<feature type="region of interest" description="Disordered" evidence="1">
    <location>
        <begin position="172"/>
        <end position="197"/>
    </location>
</feature>
<dbReference type="AlphaFoldDB" id="A0A4Z0Z2M3"/>
<dbReference type="EMBL" id="SKBN01000038">
    <property type="protein sequence ID" value="TGJ85810.1"/>
    <property type="molecule type" value="Genomic_DNA"/>
</dbReference>
<keyword evidence="3" id="KW-1185">Reference proteome</keyword>
<dbReference type="Proteomes" id="UP000297716">
    <property type="component" value="Unassembled WGS sequence"/>
</dbReference>